<evidence type="ECO:0000313" key="2">
    <source>
        <dbReference type="Proteomes" id="UP000003340"/>
    </source>
</evidence>
<reference evidence="1 2" key="2">
    <citation type="submission" date="2009-02" db="EMBL/GenBank/DDBJ databases">
        <title>Draft genome sequence of Clostridium methylpentosum (DSM 5476).</title>
        <authorList>
            <person name="Sudarsanam P."/>
            <person name="Ley R."/>
            <person name="Guruge J."/>
            <person name="Turnbaugh P.J."/>
            <person name="Mahowald M."/>
            <person name="Liep D."/>
            <person name="Gordon J."/>
        </authorList>
    </citation>
    <scope>NUCLEOTIDE SEQUENCE [LARGE SCALE GENOMIC DNA]</scope>
    <source>
        <strain evidence="1 2">DSM 5476</strain>
    </source>
</reference>
<dbReference type="STRING" id="537013.CLOSTMETH_03442"/>
<dbReference type="Proteomes" id="UP000003340">
    <property type="component" value="Unassembled WGS sequence"/>
</dbReference>
<reference evidence="1 2" key="1">
    <citation type="submission" date="2009-01" db="EMBL/GenBank/DDBJ databases">
        <authorList>
            <person name="Fulton L."/>
            <person name="Clifton S."/>
            <person name="Fulton B."/>
            <person name="Xu J."/>
            <person name="Minx P."/>
            <person name="Pepin K.H."/>
            <person name="Johnson M."/>
            <person name="Bhonagiri V."/>
            <person name="Nash W.E."/>
            <person name="Mardis E.R."/>
            <person name="Wilson R.K."/>
        </authorList>
    </citation>
    <scope>NUCLEOTIDE SEQUENCE [LARGE SCALE GENOMIC DNA]</scope>
    <source>
        <strain evidence="1 2">DSM 5476</strain>
    </source>
</reference>
<comment type="caution">
    <text evidence="1">The sequence shown here is derived from an EMBL/GenBank/DDBJ whole genome shotgun (WGS) entry which is preliminary data.</text>
</comment>
<evidence type="ECO:0000313" key="1">
    <source>
        <dbReference type="EMBL" id="EEG28919.1"/>
    </source>
</evidence>
<dbReference type="HOGENOM" id="CLU_1064376_0_0_9"/>
<gene>
    <name evidence="1" type="ORF">CLOSTMETH_03442</name>
</gene>
<sequence>MGDFKISGAGSFEDQQLGRVSIKGSGDGNADNVRISGKGSFEGGEFGGVSINGSGRCDKAQRDIRINGTGRFEGGRFGKISVNGTAHCDGDLDAEKLVVSGTFRCGGGICARAARVNGTLHCGADAAVKKLYVNGTFVSKGRTKLEADEIECSGTIRIDGQISADSLLVKGSVFAQEIVGDRVVIRRRPEIFARLFSWSNSKVGLIEATTVELSAVNAQTVNGQDVAIGPGCHIDALDCSGILSIHPSSTVVHLTGNYTLR</sequence>
<name>C0EHU7_9FIRM</name>
<evidence type="ECO:0008006" key="3">
    <source>
        <dbReference type="Google" id="ProtNLM"/>
    </source>
</evidence>
<dbReference type="eggNOG" id="COG1664">
    <property type="taxonomic scope" value="Bacteria"/>
</dbReference>
<protein>
    <recommendedName>
        <fullName evidence="3">Polymer-forming cytoskeletal</fullName>
    </recommendedName>
</protein>
<proteinExistence type="predicted"/>
<keyword evidence="2" id="KW-1185">Reference proteome</keyword>
<organism evidence="1 2">
    <name type="scientific">[Clostridium] methylpentosum DSM 5476</name>
    <dbReference type="NCBI Taxonomy" id="537013"/>
    <lineage>
        <taxon>Bacteria</taxon>
        <taxon>Bacillati</taxon>
        <taxon>Bacillota</taxon>
        <taxon>Clostridia</taxon>
        <taxon>Eubacteriales</taxon>
        <taxon>Oscillospiraceae</taxon>
        <taxon>Oscillospiraceae incertae sedis</taxon>
    </lineage>
</organism>
<dbReference type="EMBL" id="ACEC01000122">
    <property type="protein sequence ID" value="EEG28919.1"/>
    <property type="molecule type" value="Genomic_DNA"/>
</dbReference>
<dbReference type="AlphaFoldDB" id="C0EHU7"/>
<accession>C0EHU7</accession>